<gene>
    <name evidence="1" type="ORF">M422DRAFT_34710</name>
</gene>
<dbReference type="EMBL" id="KN837190">
    <property type="protein sequence ID" value="KIJ35300.1"/>
    <property type="molecule type" value="Genomic_DNA"/>
</dbReference>
<name>A0A0C9VCQ2_SPHS4</name>
<reference evidence="1 2" key="1">
    <citation type="submission" date="2014-06" db="EMBL/GenBank/DDBJ databases">
        <title>Evolutionary Origins and Diversification of the Mycorrhizal Mutualists.</title>
        <authorList>
            <consortium name="DOE Joint Genome Institute"/>
            <consortium name="Mycorrhizal Genomics Consortium"/>
            <person name="Kohler A."/>
            <person name="Kuo A."/>
            <person name="Nagy L.G."/>
            <person name="Floudas D."/>
            <person name="Copeland A."/>
            <person name="Barry K.W."/>
            <person name="Cichocki N."/>
            <person name="Veneault-Fourrey C."/>
            <person name="LaButti K."/>
            <person name="Lindquist E.A."/>
            <person name="Lipzen A."/>
            <person name="Lundell T."/>
            <person name="Morin E."/>
            <person name="Murat C."/>
            <person name="Riley R."/>
            <person name="Ohm R."/>
            <person name="Sun H."/>
            <person name="Tunlid A."/>
            <person name="Henrissat B."/>
            <person name="Grigoriev I.V."/>
            <person name="Hibbett D.S."/>
            <person name="Martin F."/>
        </authorList>
    </citation>
    <scope>NUCLEOTIDE SEQUENCE [LARGE SCALE GENOMIC DNA]</scope>
    <source>
        <strain evidence="1 2">SS14</strain>
    </source>
</reference>
<keyword evidence="2" id="KW-1185">Reference proteome</keyword>
<evidence type="ECO:0000313" key="1">
    <source>
        <dbReference type="EMBL" id="KIJ35300.1"/>
    </source>
</evidence>
<dbReference type="Proteomes" id="UP000054279">
    <property type="component" value="Unassembled WGS sequence"/>
</dbReference>
<dbReference type="OrthoDB" id="3337671at2759"/>
<accession>A0A0C9VCQ2</accession>
<evidence type="ECO:0008006" key="3">
    <source>
        <dbReference type="Google" id="ProtNLM"/>
    </source>
</evidence>
<organism evidence="1 2">
    <name type="scientific">Sphaerobolus stellatus (strain SS14)</name>
    <dbReference type="NCBI Taxonomy" id="990650"/>
    <lineage>
        <taxon>Eukaryota</taxon>
        <taxon>Fungi</taxon>
        <taxon>Dikarya</taxon>
        <taxon>Basidiomycota</taxon>
        <taxon>Agaricomycotina</taxon>
        <taxon>Agaricomycetes</taxon>
        <taxon>Phallomycetidae</taxon>
        <taxon>Geastrales</taxon>
        <taxon>Sphaerobolaceae</taxon>
        <taxon>Sphaerobolus</taxon>
    </lineage>
</organism>
<proteinExistence type="predicted"/>
<dbReference type="AlphaFoldDB" id="A0A0C9VCQ2"/>
<protein>
    <recommendedName>
        <fullName evidence="3">Aminoglycoside phosphotransferase domain-containing protein</fullName>
    </recommendedName>
</protein>
<evidence type="ECO:0000313" key="2">
    <source>
        <dbReference type="Proteomes" id="UP000054279"/>
    </source>
</evidence>
<sequence>MSRIPGQSVSTLIRSPSLDIQIDLANTSAELLALKMHIPGRFVDGEEVAVHSKWLEVSCTFEDPTFVQDRALPLAIDNEDFSPTNVMTDDLGNISGVVDWESVAYLPLGFRFCFIIFITAFHKLFGRNASHTSEEDALEIERAFWRSIMKNLPTSVAELPDIHRKLEVSFEIGY</sequence>
<dbReference type="HOGENOM" id="CLU_1541075_0_0_1"/>